<keyword evidence="3 6" id="KW-0863">Zinc-finger</keyword>
<dbReference type="SUPFAM" id="SSF57716">
    <property type="entry name" value="Glucocorticoid receptor-like (DNA-binding domain)"/>
    <property type="match status" value="1"/>
</dbReference>
<proteinExistence type="predicted"/>
<dbReference type="SMART" id="SM00692">
    <property type="entry name" value="DM3"/>
    <property type="match status" value="1"/>
</dbReference>
<evidence type="ECO:0000256" key="5">
    <source>
        <dbReference type="ARBA" id="ARBA00023125"/>
    </source>
</evidence>
<evidence type="ECO:0000313" key="9">
    <source>
        <dbReference type="RefSeq" id="XP_005172048.2"/>
    </source>
</evidence>
<sequence length="481" mass="54910">MAETKSSQSCSVPFCSNSKKKQPYLSFHSFPSDESIKRRWLCAIRRDEGVEFTVRKGSSFVCAMHFTEDEVRVHPQSGRKFLTPQAVPSRFSWNNWGEVKSHQTRTAESTVCYKQEEEPVEMECVDVALPGQEHDYNSRPPPGALDEALEKIKELEELVASLTISRALLDRWCVSDEDFKYFTRFPNKNIFFVFWRSVEPSASNIEYWSKAEKIGNSTAEKEVVIPSPKRKMQLIDEFFMFCLCVAVGLKERVLAEIFQVSTSTVNRIVITWSNYLSFVLGSIQIWMTKEQVRWTMPVKFQRDCPNVRVIIDCTELRCECPEAITLHSETFSAYKPHTTFKGLIGVAPCGAITFISKLFASSISNKELTKQSGILGLLEPGDEVIADKGFLIQKLLEDVKAKLIIPPFKHCDQFSSAETERIQAIASLSILVERAIRRVKEYHIWDSPVPLTLADTVNQMWSCCCMMANYQGPLDLKILER</sequence>
<dbReference type="RefSeq" id="XP_021332321.1">
    <property type="nucleotide sequence ID" value="XM_021476646.2"/>
</dbReference>
<dbReference type="Pfam" id="PF13359">
    <property type="entry name" value="DDE_Tnp_4"/>
    <property type="match status" value="1"/>
</dbReference>
<evidence type="ECO:0000256" key="4">
    <source>
        <dbReference type="ARBA" id="ARBA00022833"/>
    </source>
</evidence>
<name>A0A8M9Q9T1_DANRE</name>
<evidence type="ECO:0000256" key="2">
    <source>
        <dbReference type="ARBA" id="ARBA00022723"/>
    </source>
</evidence>
<dbReference type="GeneID" id="101882464"/>
<dbReference type="PANTHER" id="PTHR23080:SF142">
    <property type="entry name" value="SI:CH211-69L10.4"/>
    <property type="match status" value="1"/>
</dbReference>
<dbReference type="InterPro" id="IPR038441">
    <property type="entry name" value="THAP_Znf_sf"/>
</dbReference>
<keyword evidence="4" id="KW-0862">Zinc</keyword>
<dbReference type="SMART" id="SM00980">
    <property type="entry name" value="THAP"/>
    <property type="match status" value="1"/>
</dbReference>
<dbReference type="GO" id="GO:0008270">
    <property type="term" value="F:zinc ion binding"/>
    <property type="evidence" value="ECO:0007669"/>
    <property type="project" value="UniProtKB-KW"/>
</dbReference>
<dbReference type="GO" id="GO:0003677">
    <property type="term" value="F:DNA binding"/>
    <property type="evidence" value="ECO:0007669"/>
    <property type="project" value="UniProtKB-UniRule"/>
</dbReference>
<evidence type="ECO:0000256" key="1">
    <source>
        <dbReference type="ARBA" id="ARBA00001968"/>
    </source>
</evidence>
<gene>
    <name evidence="9 10" type="primary">LOC101882464</name>
</gene>
<dbReference type="RefSeq" id="XP_005172048.2">
    <property type="nucleotide sequence ID" value="XM_005171991.5"/>
</dbReference>
<dbReference type="KEGG" id="dre:101882464"/>
<dbReference type="OrthoDB" id="10020990at2759"/>
<keyword evidence="8" id="KW-1185">Reference proteome</keyword>
<dbReference type="Proteomes" id="UP000000437">
    <property type="component" value="Chromosome 5"/>
</dbReference>
<dbReference type="InterPro" id="IPR006612">
    <property type="entry name" value="THAP_Znf"/>
</dbReference>
<dbReference type="InterPro" id="IPR027806">
    <property type="entry name" value="HARBI1_dom"/>
</dbReference>
<reference evidence="8" key="1">
    <citation type="journal article" date="2013" name="Nature">
        <title>The zebrafish reference genome sequence and its relationship to the human genome.</title>
        <authorList>
            <consortium name="Genome Reference Consortium Zebrafish"/>
            <person name="Howe K."/>
            <person name="Clark M.D."/>
            <person name="Torroja C.F."/>
            <person name="Torrance J."/>
            <person name="Berthelot C."/>
            <person name="Muffato M."/>
            <person name="Collins J.E."/>
            <person name="Humphray S."/>
            <person name="McLaren K."/>
            <person name="Matthews L."/>
            <person name="McLaren S."/>
            <person name="Sealy I."/>
            <person name="Caccamo M."/>
            <person name="Churcher C."/>
            <person name="Scott C."/>
            <person name="Barrett J.C."/>
            <person name="Koch R."/>
            <person name="Rauch G.J."/>
            <person name="White S."/>
            <person name="Chow W."/>
            <person name="Kilian B."/>
            <person name="Quintais L.T."/>
            <person name="Guerra-Assuncao J.A."/>
            <person name="Zhou Y."/>
            <person name="Gu Y."/>
            <person name="Yen J."/>
            <person name="Vogel J.H."/>
            <person name="Eyre T."/>
            <person name="Redmond S."/>
            <person name="Banerjee R."/>
            <person name="Chi J."/>
            <person name="Fu B."/>
            <person name="Langley E."/>
            <person name="Maguire S.F."/>
            <person name="Laird G.K."/>
            <person name="Lloyd D."/>
            <person name="Kenyon E."/>
            <person name="Donaldson S."/>
            <person name="Sehra H."/>
            <person name="Almeida-King J."/>
            <person name="Loveland J."/>
            <person name="Trevanion S."/>
            <person name="Jones M."/>
            <person name="Quail M."/>
            <person name="Willey D."/>
            <person name="Hunt A."/>
            <person name="Burton J."/>
            <person name="Sims S."/>
            <person name="McLay K."/>
            <person name="Plumb B."/>
            <person name="Davis J."/>
            <person name="Clee C."/>
            <person name="Oliver K."/>
            <person name="Clark R."/>
            <person name="Riddle C."/>
            <person name="Elliot D."/>
            <person name="Eliott D."/>
            <person name="Threadgold G."/>
            <person name="Harden G."/>
            <person name="Ware D."/>
            <person name="Begum S."/>
            <person name="Mortimore B."/>
            <person name="Mortimer B."/>
            <person name="Kerry G."/>
            <person name="Heath P."/>
            <person name="Phillimore B."/>
            <person name="Tracey A."/>
            <person name="Corby N."/>
            <person name="Dunn M."/>
            <person name="Johnson C."/>
            <person name="Wood J."/>
            <person name="Clark S."/>
            <person name="Pelan S."/>
            <person name="Griffiths G."/>
            <person name="Smith M."/>
            <person name="Glithero R."/>
            <person name="Howden P."/>
            <person name="Barker N."/>
            <person name="Lloyd C."/>
            <person name="Stevens C."/>
            <person name="Harley J."/>
            <person name="Holt K."/>
            <person name="Panagiotidis G."/>
            <person name="Lovell J."/>
            <person name="Beasley H."/>
            <person name="Henderson C."/>
            <person name="Gordon D."/>
            <person name="Auger K."/>
            <person name="Wright D."/>
            <person name="Collins J."/>
            <person name="Raisen C."/>
            <person name="Dyer L."/>
            <person name="Leung K."/>
            <person name="Robertson L."/>
            <person name="Ambridge K."/>
            <person name="Leongamornlert D."/>
            <person name="McGuire S."/>
            <person name="Gilderthorp R."/>
            <person name="Griffiths C."/>
            <person name="Manthravadi D."/>
            <person name="Nichol S."/>
            <person name="Barker G."/>
            <person name="Whitehead S."/>
            <person name="Kay M."/>
            <person name="Brown J."/>
            <person name="Murnane C."/>
            <person name="Gray E."/>
            <person name="Humphries M."/>
            <person name="Sycamore N."/>
            <person name="Barker D."/>
            <person name="Saunders D."/>
            <person name="Wallis J."/>
            <person name="Babbage A."/>
            <person name="Hammond S."/>
            <person name="Mashreghi-Mohammadi M."/>
            <person name="Barr L."/>
            <person name="Martin S."/>
            <person name="Wray P."/>
            <person name="Ellington A."/>
            <person name="Matthews N."/>
            <person name="Ellwood M."/>
            <person name="Woodmansey R."/>
            <person name="Clark G."/>
            <person name="Cooper J."/>
            <person name="Cooper J."/>
            <person name="Tromans A."/>
            <person name="Grafham D."/>
            <person name="Skuce C."/>
            <person name="Pandian R."/>
            <person name="Andrews R."/>
            <person name="Harrison E."/>
            <person name="Kimberley A."/>
            <person name="Garnett J."/>
            <person name="Fosker N."/>
            <person name="Hall R."/>
            <person name="Garner P."/>
            <person name="Kelly D."/>
            <person name="Bird C."/>
            <person name="Palmer S."/>
            <person name="Gehring I."/>
            <person name="Berger A."/>
            <person name="Dooley C.M."/>
            <person name="Ersan-Urun Z."/>
            <person name="Eser C."/>
            <person name="Geiger H."/>
            <person name="Geisler M."/>
            <person name="Karotki L."/>
            <person name="Kirn A."/>
            <person name="Konantz J."/>
            <person name="Konantz M."/>
            <person name="Oberlander M."/>
            <person name="Rudolph-Geiger S."/>
            <person name="Teucke M."/>
            <person name="Lanz C."/>
            <person name="Raddatz G."/>
            <person name="Osoegawa K."/>
            <person name="Zhu B."/>
            <person name="Rapp A."/>
            <person name="Widaa S."/>
            <person name="Langford C."/>
            <person name="Yang F."/>
            <person name="Schuster S.C."/>
            <person name="Carter N.P."/>
            <person name="Harrow J."/>
            <person name="Ning Z."/>
            <person name="Herrero J."/>
            <person name="Searle S.M."/>
            <person name="Enright A."/>
            <person name="Geisler R."/>
            <person name="Plasterk R.H."/>
            <person name="Lee C."/>
            <person name="Westerfield M."/>
            <person name="de Jong P.J."/>
            <person name="Zon L.I."/>
            <person name="Postlethwait J.H."/>
            <person name="Nusslein-Volhard C."/>
            <person name="Hubbard T.J."/>
            <person name="Roest Crollius H."/>
            <person name="Rogers J."/>
            <person name="Stemple D.L."/>
        </authorList>
    </citation>
    <scope>NUCLEOTIDE SEQUENCE [LARGE SCALE GENOMIC DNA]</scope>
</reference>
<protein>
    <recommendedName>
        <fullName evidence="7">THAP-type domain-containing protein</fullName>
    </recommendedName>
</protein>
<keyword evidence="2" id="KW-0479">Metal-binding</keyword>
<dbReference type="PANTHER" id="PTHR23080">
    <property type="entry name" value="THAP DOMAIN PROTEIN"/>
    <property type="match status" value="1"/>
</dbReference>
<keyword evidence="5 6" id="KW-0238">DNA-binding</keyword>
<evidence type="ECO:0000259" key="7">
    <source>
        <dbReference type="PROSITE" id="PS50950"/>
    </source>
</evidence>
<dbReference type="Pfam" id="PF05485">
    <property type="entry name" value="THAP"/>
    <property type="match status" value="1"/>
</dbReference>
<dbReference type="AlphaFoldDB" id="A0A8M9Q9T1"/>
<dbReference type="PROSITE" id="PS50950">
    <property type="entry name" value="ZF_THAP"/>
    <property type="match status" value="1"/>
</dbReference>
<comment type="cofactor">
    <cofactor evidence="1">
        <name>a divalent metal cation</name>
        <dbReference type="ChEBI" id="CHEBI:60240"/>
    </cofactor>
</comment>
<evidence type="ECO:0000256" key="3">
    <source>
        <dbReference type="ARBA" id="ARBA00022771"/>
    </source>
</evidence>
<evidence type="ECO:0000256" key="6">
    <source>
        <dbReference type="PROSITE-ProRule" id="PRU00309"/>
    </source>
</evidence>
<feature type="domain" description="THAP-type" evidence="7">
    <location>
        <begin position="1"/>
        <end position="91"/>
    </location>
</feature>
<evidence type="ECO:0000313" key="10">
    <source>
        <dbReference type="RefSeq" id="XP_021332321.1"/>
    </source>
</evidence>
<dbReference type="Gene3D" id="6.20.210.20">
    <property type="entry name" value="THAP domain"/>
    <property type="match status" value="1"/>
</dbReference>
<accession>A0A8M9Q9T1</accession>
<reference evidence="9 10" key="2">
    <citation type="submission" date="2025-04" db="UniProtKB">
        <authorList>
            <consortium name="RefSeq"/>
        </authorList>
    </citation>
    <scope>IDENTIFICATION</scope>
    <source>
        <strain evidence="9 10">Tuebingen</strain>
    </source>
</reference>
<organism evidence="8 10">
    <name type="scientific">Danio rerio</name>
    <name type="common">Zebrafish</name>
    <name type="synonym">Brachydanio rerio</name>
    <dbReference type="NCBI Taxonomy" id="7955"/>
    <lineage>
        <taxon>Eukaryota</taxon>
        <taxon>Metazoa</taxon>
        <taxon>Chordata</taxon>
        <taxon>Craniata</taxon>
        <taxon>Vertebrata</taxon>
        <taxon>Euteleostomi</taxon>
        <taxon>Actinopterygii</taxon>
        <taxon>Neopterygii</taxon>
        <taxon>Teleostei</taxon>
        <taxon>Ostariophysi</taxon>
        <taxon>Cypriniformes</taxon>
        <taxon>Danionidae</taxon>
        <taxon>Danioninae</taxon>
        <taxon>Danio</taxon>
    </lineage>
</organism>
<evidence type="ECO:0000313" key="8">
    <source>
        <dbReference type="Proteomes" id="UP000000437"/>
    </source>
</evidence>